<comment type="subcellular location">
    <subcellularLocation>
        <location evidence="1">Membrane</location>
        <topology evidence="1">Multi-pass membrane protein</topology>
    </subcellularLocation>
</comment>
<reference evidence="7 8" key="1">
    <citation type="submission" date="2020-05" db="EMBL/GenBank/DDBJ databases">
        <title>Parvularcula mediterraneae sp. nov., isolated from polypropylene straw from shallow seawater of the seashore of Laganas in Zakynthos island, Greece.</title>
        <authorList>
            <person name="Szabo I."/>
            <person name="Al-Omari J."/>
            <person name="Rado J."/>
            <person name="Szerdahelyi G.S."/>
        </authorList>
    </citation>
    <scope>NUCLEOTIDE SEQUENCE [LARGE SCALE GENOMIC DNA]</scope>
    <source>
        <strain evidence="7 8">ZS-1/3</strain>
    </source>
</reference>
<evidence type="ECO:0000256" key="3">
    <source>
        <dbReference type="ARBA" id="ARBA00022692"/>
    </source>
</evidence>
<feature type="transmembrane region" description="Helical" evidence="6">
    <location>
        <begin position="17"/>
        <end position="35"/>
    </location>
</feature>
<evidence type="ECO:0000256" key="5">
    <source>
        <dbReference type="ARBA" id="ARBA00023136"/>
    </source>
</evidence>
<dbReference type="EMBL" id="JABFCX010000003">
    <property type="protein sequence ID" value="NNU17289.1"/>
    <property type="molecule type" value="Genomic_DNA"/>
</dbReference>
<feature type="transmembrane region" description="Helical" evidence="6">
    <location>
        <begin position="278"/>
        <end position="299"/>
    </location>
</feature>
<organism evidence="7 8">
    <name type="scientific">Parvularcula mediterranea</name>
    <dbReference type="NCBI Taxonomy" id="2732508"/>
    <lineage>
        <taxon>Bacteria</taxon>
        <taxon>Pseudomonadati</taxon>
        <taxon>Pseudomonadota</taxon>
        <taxon>Alphaproteobacteria</taxon>
        <taxon>Parvularculales</taxon>
        <taxon>Parvularculaceae</taxon>
        <taxon>Parvularcula</taxon>
    </lineage>
</organism>
<accession>A0A7Y3W636</accession>
<dbReference type="RefSeq" id="WP_173200569.1">
    <property type="nucleotide sequence ID" value="NZ_JABFCX010000003.1"/>
</dbReference>
<evidence type="ECO:0000256" key="4">
    <source>
        <dbReference type="ARBA" id="ARBA00022989"/>
    </source>
</evidence>
<feature type="transmembrane region" description="Helical" evidence="6">
    <location>
        <begin position="70"/>
        <end position="95"/>
    </location>
</feature>
<feature type="transmembrane region" description="Helical" evidence="6">
    <location>
        <begin position="157"/>
        <end position="178"/>
    </location>
</feature>
<dbReference type="PANTHER" id="PTHR21716">
    <property type="entry name" value="TRANSMEMBRANE PROTEIN"/>
    <property type="match status" value="1"/>
</dbReference>
<keyword evidence="5 6" id="KW-0472">Membrane</keyword>
<keyword evidence="8" id="KW-1185">Reference proteome</keyword>
<evidence type="ECO:0000313" key="7">
    <source>
        <dbReference type="EMBL" id="NNU17289.1"/>
    </source>
</evidence>
<dbReference type="Proteomes" id="UP000536835">
    <property type="component" value="Unassembled WGS sequence"/>
</dbReference>
<dbReference type="Pfam" id="PF01594">
    <property type="entry name" value="AI-2E_transport"/>
    <property type="match status" value="1"/>
</dbReference>
<sequence>MSIIADEVGKRKNARSLSSFFFGVGIFVLAGFILWIGQGVLIPFVIAAFLSFLIVTVKRRIERLPGLGRFIPEALSFTLSFAFILAIMFVLVAIIRSNIEAVVAAAPGYGERLGEIWRELTVFADTMPFGADIREGLDNLQANALEVTQGYLGGVAAIARGLVGSLVTVFLYTAFILVERGRLLSKLTKIAGPHGADKLVSDVIDDIQRLVRTYISVKTLTSFIVAVISFVIMMLLGIDFAGFWSLLIFALNFIPVIGSIIAVILPTLLALVQPGGGLGLFILTGVLLTTAEQVVGSFIEPRMMGQSLNLSPLVILLSLAAWGSLWGIAGMFLCVPMTVAIMIILAQFEATKPVAILLSDNGEIDALQRGYSAPVGTPSAD</sequence>
<gene>
    <name evidence="7" type="ORF">HK107_13240</name>
</gene>
<comment type="caution">
    <text evidence="7">The sequence shown here is derived from an EMBL/GenBank/DDBJ whole genome shotgun (WGS) entry which is preliminary data.</text>
</comment>
<feature type="transmembrane region" description="Helical" evidence="6">
    <location>
        <begin position="219"/>
        <end position="238"/>
    </location>
</feature>
<proteinExistence type="inferred from homology"/>
<dbReference type="AlphaFoldDB" id="A0A7Y3W636"/>
<feature type="transmembrane region" description="Helical" evidence="6">
    <location>
        <begin position="319"/>
        <end position="346"/>
    </location>
</feature>
<feature type="transmembrane region" description="Helical" evidence="6">
    <location>
        <begin position="244"/>
        <end position="271"/>
    </location>
</feature>
<evidence type="ECO:0000313" key="8">
    <source>
        <dbReference type="Proteomes" id="UP000536835"/>
    </source>
</evidence>
<evidence type="ECO:0000256" key="6">
    <source>
        <dbReference type="SAM" id="Phobius"/>
    </source>
</evidence>
<dbReference type="InterPro" id="IPR002549">
    <property type="entry name" value="AI-2E-like"/>
</dbReference>
<evidence type="ECO:0000256" key="2">
    <source>
        <dbReference type="ARBA" id="ARBA00009773"/>
    </source>
</evidence>
<dbReference type="GO" id="GO:0016020">
    <property type="term" value="C:membrane"/>
    <property type="evidence" value="ECO:0007669"/>
    <property type="project" value="UniProtKB-SubCell"/>
</dbReference>
<keyword evidence="4 6" id="KW-1133">Transmembrane helix</keyword>
<dbReference type="PANTHER" id="PTHR21716:SF64">
    <property type="entry name" value="AI-2 TRANSPORT PROTEIN TQSA"/>
    <property type="match status" value="1"/>
</dbReference>
<comment type="similarity">
    <text evidence="2">Belongs to the autoinducer-2 exporter (AI-2E) (TC 2.A.86) family.</text>
</comment>
<keyword evidence="3 6" id="KW-0812">Transmembrane</keyword>
<feature type="transmembrane region" description="Helical" evidence="6">
    <location>
        <begin position="41"/>
        <end position="58"/>
    </location>
</feature>
<dbReference type="GO" id="GO:0055085">
    <property type="term" value="P:transmembrane transport"/>
    <property type="evidence" value="ECO:0007669"/>
    <property type="project" value="TreeGrafter"/>
</dbReference>
<name>A0A7Y3W636_9PROT</name>
<protein>
    <submittedName>
        <fullName evidence="7">AI-2E family transporter</fullName>
    </submittedName>
</protein>
<evidence type="ECO:0000256" key="1">
    <source>
        <dbReference type="ARBA" id="ARBA00004141"/>
    </source>
</evidence>